<keyword evidence="3 5" id="KW-0413">Isomerase</keyword>
<name>A0A3B0QQ12_9ZZZZ</name>
<evidence type="ECO:0000256" key="3">
    <source>
        <dbReference type="ARBA" id="ARBA00023235"/>
    </source>
</evidence>
<dbReference type="AlphaFoldDB" id="A0A3B0QQ12"/>
<dbReference type="SUPFAM" id="SSF50891">
    <property type="entry name" value="Cyclophilin-like"/>
    <property type="match status" value="1"/>
</dbReference>
<protein>
    <recommendedName>
        <fullName evidence="1">peptidylprolyl isomerase</fullName>
        <ecNumber evidence="1">5.2.1.8</ecNumber>
    </recommendedName>
</protein>
<dbReference type="InterPro" id="IPR002130">
    <property type="entry name" value="Cyclophilin-type_PPIase_dom"/>
</dbReference>
<gene>
    <name evidence="5" type="ORF">MNBD_DELTA01-1658</name>
</gene>
<dbReference type="PROSITE" id="PS50072">
    <property type="entry name" value="CSA_PPIASE_2"/>
    <property type="match status" value="1"/>
</dbReference>
<evidence type="ECO:0000256" key="2">
    <source>
        <dbReference type="ARBA" id="ARBA00023110"/>
    </source>
</evidence>
<dbReference type="PROSITE" id="PS00170">
    <property type="entry name" value="CSA_PPIASE_1"/>
    <property type="match status" value="1"/>
</dbReference>
<accession>A0A3B0QQ12</accession>
<dbReference type="InterPro" id="IPR029000">
    <property type="entry name" value="Cyclophilin-like_dom_sf"/>
</dbReference>
<dbReference type="EMBL" id="UOEA01000023">
    <property type="protein sequence ID" value="VAV82621.1"/>
    <property type="molecule type" value="Genomic_DNA"/>
</dbReference>
<keyword evidence="2" id="KW-0697">Rotamase</keyword>
<dbReference type="PRINTS" id="PR00153">
    <property type="entry name" value="CSAPPISMRASE"/>
</dbReference>
<dbReference type="InterPro" id="IPR044666">
    <property type="entry name" value="Cyclophilin_A-like"/>
</dbReference>
<dbReference type="PANTHER" id="PTHR45625">
    <property type="entry name" value="PEPTIDYL-PROLYL CIS-TRANS ISOMERASE-RELATED"/>
    <property type="match status" value="1"/>
</dbReference>
<dbReference type="PANTHER" id="PTHR45625:SF4">
    <property type="entry name" value="PEPTIDYLPROLYL ISOMERASE DOMAIN AND WD REPEAT-CONTAINING PROTEIN 1"/>
    <property type="match status" value="1"/>
</dbReference>
<dbReference type="Pfam" id="PF00160">
    <property type="entry name" value="Pro_isomerase"/>
    <property type="match status" value="1"/>
</dbReference>
<dbReference type="GO" id="GO:0006457">
    <property type="term" value="P:protein folding"/>
    <property type="evidence" value="ECO:0007669"/>
    <property type="project" value="InterPro"/>
</dbReference>
<proteinExistence type="predicted"/>
<dbReference type="CDD" id="cd00317">
    <property type="entry name" value="cyclophilin"/>
    <property type="match status" value="1"/>
</dbReference>
<reference evidence="5" key="1">
    <citation type="submission" date="2018-06" db="EMBL/GenBank/DDBJ databases">
        <authorList>
            <person name="Zhirakovskaya E."/>
        </authorList>
    </citation>
    <scope>NUCLEOTIDE SEQUENCE</scope>
</reference>
<dbReference type="EC" id="5.2.1.8" evidence="1"/>
<organism evidence="5">
    <name type="scientific">hydrothermal vent metagenome</name>
    <dbReference type="NCBI Taxonomy" id="652676"/>
    <lineage>
        <taxon>unclassified sequences</taxon>
        <taxon>metagenomes</taxon>
        <taxon>ecological metagenomes</taxon>
    </lineage>
</organism>
<dbReference type="GO" id="GO:0003755">
    <property type="term" value="F:peptidyl-prolyl cis-trans isomerase activity"/>
    <property type="evidence" value="ECO:0007669"/>
    <property type="project" value="UniProtKB-KW"/>
</dbReference>
<dbReference type="InterPro" id="IPR020892">
    <property type="entry name" value="Cyclophilin-type_PPIase_CS"/>
</dbReference>
<evidence type="ECO:0000256" key="1">
    <source>
        <dbReference type="ARBA" id="ARBA00013194"/>
    </source>
</evidence>
<evidence type="ECO:0000313" key="5">
    <source>
        <dbReference type="EMBL" id="VAV82621.1"/>
    </source>
</evidence>
<dbReference type="Gene3D" id="2.40.100.10">
    <property type="entry name" value="Cyclophilin-like"/>
    <property type="match status" value="1"/>
</dbReference>
<sequence length="199" mass="21408">MRGLARVLAVVLFFGFVAVLSPALSQAEGGSLTPKELKKLSKVTATIETKYGKMKIKFFPDKAPNHVKNFIKLAEDGFYDGTLFHRVVPGFVIQGGDPNTKGANTMSYGTGGPGYTLDAEFNDIPHVKGILSMARGRGPNTAGSQFFIVVGNASGLDGQYTVFGELTSGVGVLETIVALPRDTRDIPRERVEMKVIIKK</sequence>
<feature type="domain" description="PPIase cyclophilin-type" evidence="4">
    <location>
        <begin position="48"/>
        <end position="193"/>
    </location>
</feature>
<evidence type="ECO:0000259" key="4">
    <source>
        <dbReference type="PROSITE" id="PS50072"/>
    </source>
</evidence>